<evidence type="ECO:0000313" key="4">
    <source>
        <dbReference type="Proteomes" id="UP000271683"/>
    </source>
</evidence>
<protein>
    <submittedName>
        <fullName evidence="3">Serine phosphatase RsbU (Regulator of sigma subunit)</fullName>
    </submittedName>
</protein>
<dbReference type="PROSITE" id="PS50113">
    <property type="entry name" value="PAC"/>
    <property type="match status" value="1"/>
</dbReference>
<accession>A0A3N1GEK5</accession>
<gene>
    <name evidence="3" type="ORF">EDD30_1456</name>
</gene>
<evidence type="ECO:0000259" key="2">
    <source>
        <dbReference type="PROSITE" id="PS50113"/>
    </source>
</evidence>
<evidence type="ECO:0000313" key="3">
    <source>
        <dbReference type="EMBL" id="ROP28687.1"/>
    </source>
</evidence>
<dbReference type="InterPro" id="IPR001932">
    <property type="entry name" value="PPM-type_phosphatase-like_dom"/>
</dbReference>
<dbReference type="OrthoDB" id="7943561at2"/>
<dbReference type="InterPro" id="IPR035965">
    <property type="entry name" value="PAS-like_dom_sf"/>
</dbReference>
<dbReference type="Gene3D" id="2.10.70.100">
    <property type="match status" value="1"/>
</dbReference>
<reference evidence="3 4" key="1">
    <citation type="submission" date="2018-11" db="EMBL/GenBank/DDBJ databases">
        <title>Sequencing the genomes of 1000 actinobacteria strains.</title>
        <authorList>
            <person name="Klenk H.-P."/>
        </authorList>
    </citation>
    <scope>NUCLEOTIDE SEQUENCE [LARGE SCALE GENOMIC DNA]</scope>
    <source>
        <strain evidence="3 4">DSM 43634</strain>
    </source>
</reference>
<dbReference type="EMBL" id="RJKL01000001">
    <property type="protein sequence ID" value="ROP28687.1"/>
    <property type="molecule type" value="Genomic_DNA"/>
</dbReference>
<dbReference type="Gene3D" id="3.30.450.20">
    <property type="entry name" value="PAS domain"/>
    <property type="match status" value="2"/>
</dbReference>
<dbReference type="Proteomes" id="UP000271683">
    <property type="component" value="Unassembled WGS sequence"/>
</dbReference>
<name>A0A3N1GEK5_9ACTN</name>
<dbReference type="RefSeq" id="WP_084556346.1">
    <property type="nucleotide sequence ID" value="NZ_RJKL01000001.1"/>
</dbReference>
<sequence>MSADGHQGYLQRLADLEAQIGSARLSPAVVCERAAGMLAGRIGCRIDEAHAHMRTLAGQQDKDLGTVAAGIISVLETRQATPSRRLRRSAEEVLRVARQPPTPRPRHRTEVSSDDAAPGWAAIVQQALDAMPGNHIVLVPMHDDAGLLVDYRLVAVSRTLVDLSGNTGSRLIGRRVSETYPTIVGGPVWQAWADVLADGRQRRVGPFPYVHSDDGKSSEHLLSARVHPCGTGLLNSWVRFDEQTRLAERIAQTERLGNLGWGEWDLVTDATVWSDELYRIYERDPADGPLPREESEALGLPEDEPLRRQAAEAFGRGETVDLTARTRINGKVKHLRAVIDAVRDIDGRPVKIYGIIQDVTARETSRLKLAEVQEELRTQQQNLLAEHRLAARLQHIVLPIPDGPIELHGLRAAVRYLPAEQASRVGGDWYHAAAAGDGSIVLAVGDVAGHGLQAAATMAQLRHALAALAVTTTSDPADLLTHLNRLLYAADAETGTAAIARFDPATQDLAWARAGHPAPLLARAGTVTELSDRPGPLLGAILGAAYATSTTRLDLGDVLLLYTDGLVEHRSRTLDEGLAPVLTVLGRVTAEPGPPSLEALLGALRRANPDDDTCILAAHRHAGGPESDPGTRRG</sequence>
<dbReference type="AlphaFoldDB" id="A0A3N1GEK5"/>
<organism evidence="3 4">
    <name type="scientific">Couchioplanes caeruleus</name>
    <dbReference type="NCBI Taxonomy" id="56438"/>
    <lineage>
        <taxon>Bacteria</taxon>
        <taxon>Bacillati</taxon>
        <taxon>Actinomycetota</taxon>
        <taxon>Actinomycetes</taxon>
        <taxon>Micromonosporales</taxon>
        <taxon>Micromonosporaceae</taxon>
        <taxon>Couchioplanes</taxon>
    </lineage>
</organism>
<dbReference type="SUPFAM" id="SSF81606">
    <property type="entry name" value="PP2C-like"/>
    <property type="match status" value="1"/>
</dbReference>
<dbReference type="PANTHER" id="PTHR43156:SF2">
    <property type="entry name" value="STAGE II SPORULATION PROTEIN E"/>
    <property type="match status" value="1"/>
</dbReference>
<feature type="domain" description="PAC" evidence="2">
    <location>
        <begin position="318"/>
        <end position="371"/>
    </location>
</feature>
<dbReference type="InterPro" id="IPR036457">
    <property type="entry name" value="PPM-type-like_dom_sf"/>
</dbReference>
<dbReference type="InterPro" id="IPR000700">
    <property type="entry name" value="PAS-assoc_C"/>
</dbReference>
<dbReference type="PANTHER" id="PTHR43156">
    <property type="entry name" value="STAGE II SPORULATION PROTEIN E-RELATED"/>
    <property type="match status" value="1"/>
</dbReference>
<proteinExistence type="predicted"/>
<dbReference type="Gene3D" id="3.60.40.10">
    <property type="entry name" value="PPM-type phosphatase domain"/>
    <property type="match status" value="1"/>
</dbReference>
<dbReference type="SMART" id="SM00331">
    <property type="entry name" value="PP2C_SIG"/>
    <property type="match status" value="1"/>
</dbReference>
<dbReference type="Pfam" id="PF07228">
    <property type="entry name" value="SpoIIE"/>
    <property type="match status" value="1"/>
</dbReference>
<dbReference type="InterPro" id="IPR036388">
    <property type="entry name" value="WH-like_DNA-bd_sf"/>
</dbReference>
<dbReference type="Gene3D" id="1.10.10.10">
    <property type="entry name" value="Winged helix-like DNA-binding domain superfamily/Winged helix DNA-binding domain"/>
    <property type="match status" value="1"/>
</dbReference>
<evidence type="ECO:0000256" key="1">
    <source>
        <dbReference type="ARBA" id="ARBA00022801"/>
    </source>
</evidence>
<comment type="caution">
    <text evidence="3">The sequence shown here is derived from an EMBL/GenBank/DDBJ whole genome shotgun (WGS) entry which is preliminary data.</text>
</comment>
<keyword evidence="1" id="KW-0378">Hydrolase</keyword>
<dbReference type="SUPFAM" id="SSF55785">
    <property type="entry name" value="PYP-like sensor domain (PAS domain)"/>
    <property type="match status" value="1"/>
</dbReference>
<dbReference type="InterPro" id="IPR052016">
    <property type="entry name" value="Bact_Sigma-Reg"/>
</dbReference>
<dbReference type="GO" id="GO:0016791">
    <property type="term" value="F:phosphatase activity"/>
    <property type="evidence" value="ECO:0007669"/>
    <property type="project" value="TreeGrafter"/>
</dbReference>